<dbReference type="InterPro" id="IPR015330">
    <property type="entry name" value="DNA_primase/pol_bifunc_N"/>
</dbReference>
<protein>
    <submittedName>
        <fullName evidence="6">P4 family phage/plasmid primase-like protein</fullName>
    </submittedName>
</protein>
<dbReference type="GO" id="GO:0016787">
    <property type="term" value="F:hydrolase activity"/>
    <property type="evidence" value="ECO:0007669"/>
    <property type="project" value="UniProtKB-KW"/>
</dbReference>
<gene>
    <name evidence="6" type="ORF">GGP99_003475</name>
</gene>
<dbReference type="InterPro" id="IPR051620">
    <property type="entry name" value="ORF904-like_C"/>
</dbReference>
<keyword evidence="2" id="KW-0378">Hydrolase</keyword>
<dbReference type="InterPro" id="IPR045455">
    <property type="entry name" value="NrS-1_pol-like_helicase"/>
</dbReference>
<evidence type="ECO:0000256" key="3">
    <source>
        <dbReference type="ARBA" id="ARBA00022840"/>
    </source>
</evidence>
<dbReference type="SUPFAM" id="SSF52540">
    <property type="entry name" value="P-loop containing nucleoside triphosphate hydrolases"/>
    <property type="match status" value="1"/>
</dbReference>
<keyword evidence="3" id="KW-0067">ATP-binding</keyword>
<feature type="domain" description="SF3 helicase" evidence="5">
    <location>
        <begin position="543"/>
        <end position="700"/>
    </location>
</feature>
<evidence type="ECO:0000256" key="1">
    <source>
        <dbReference type="ARBA" id="ARBA00022741"/>
    </source>
</evidence>
<dbReference type="InterPro" id="IPR006500">
    <property type="entry name" value="Helicase_put_C_phage/plasmid"/>
</dbReference>
<dbReference type="PANTHER" id="PTHR35372:SF2">
    <property type="entry name" value="SF3 HELICASE DOMAIN-CONTAINING PROTEIN"/>
    <property type="match status" value="1"/>
</dbReference>
<dbReference type="InterPro" id="IPR027417">
    <property type="entry name" value="P-loop_NTPase"/>
</dbReference>
<dbReference type="Pfam" id="PF09250">
    <property type="entry name" value="Prim-Pol"/>
    <property type="match status" value="1"/>
</dbReference>
<dbReference type="PROSITE" id="PS51206">
    <property type="entry name" value="SF3_HELICASE_1"/>
    <property type="match status" value="1"/>
</dbReference>
<feature type="region of interest" description="Disordered" evidence="4">
    <location>
        <begin position="189"/>
        <end position="211"/>
    </location>
</feature>
<evidence type="ECO:0000259" key="5">
    <source>
        <dbReference type="PROSITE" id="PS51206"/>
    </source>
</evidence>
<feature type="compositionally biased region" description="Basic and acidic residues" evidence="4">
    <location>
        <begin position="376"/>
        <end position="388"/>
    </location>
</feature>
<dbReference type="AlphaFoldDB" id="A0AAW5PCJ2"/>
<name>A0AAW5PCJ2_9BACT</name>
<feature type="compositionally biased region" description="Basic and acidic residues" evidence="4">
    <location>
        <begin position="729"/>
        <end position="745"/>
    </location>
</feature>
<dbReference type="Gene3D" id="3.40.50.300">
    <property type="entry name" value="P-loop containing nucleotide triphosphate hydrolases"/>
    <property type="match status" value="1"/>
</dbReference>
<dbReference type="RefSeq" id="WP_259258586.1">
    <property type="nucleotide sequence ID" value="NZ_JANTZM010000032.1"/>
</dbReference>
<dbReference type="Pfam" id="PF19263">
    <property type="entry name" value="DUF5906"/>
    <property type="match status" value="1"/>
</dbReference>
<dbReference type="Proteomes" id="UP001155110">
    <property type="component" value="Unassembled WGS sequence"/>
</dbReference>
<dbReference type="InterPro" id="IPR014015">
    <property type="entry name" value="Helicase_SF3_DNA-vir"/>
</dbReference>
<evidence type="ECO:0000313" key="7">
    <source>
        <dbReference type="Proteomes" id="UP001155110"/>
    </source>
</evidence>
<feature type="region of interest" description="Disordered" evidence="4">
    <location>
        <begin position="729"/>
        <end position="871"/>
    </location>
</feature>
<keyword evidence="1" id="KW-0547">Nucleotide-binding</keyword>
<comment type="caution">
    <text evidence="6">The sequence shown here is derived from an EMBL/GenBank/DDBJ whole genome shotgun (WGS) entry which is preliminary data.</text>
</comment>
<feature type="compositionally biased region" description="Basic and acidic residues" evidence="4">
    <location>
        <begin position="817"/>
        <end position="844"/>
    </location>
</feature>
<dbReference type="SMART" id="SM00885">
    <property type="entry name" value="D5_N"/>
    <property type="match status" value="1"/>
</dbReference>
<dbReference type="NCBIfam" id="TIGR01613">
    <property type="entry name" value="primase_Cterm"/>
    <property type="match status" value="1"/>
</dbReference>
<dbReference type="InterPro" id="IPR014818">
    <property type="entry name" value="Phage/plasmid_primase_P4_C"/>
</dbReference>
<sequence>MKYPTESSEIKETADWLFDKGANVLALTGKSAELQSWSHWEDERQSAKEKDGLPWHKADGVGVVSGINCWRCLDVDDCENLGIVLKILRGMGLPDNYRWVVKSGSREGFHIWFLCPDNDAFGGCDNWIPTDGQAFDHIEVRWKNHQTAMPPSIHDETGEEYIFPKMPPKSEPQEVSAEAVREGLRSVAKPKKTKVKGGSATSKADREFDDPEVETIRSALEALPDHFGEDRNSEWLPMIMAVRDGAPDDSTAEALLKEWRPEWETGEYARVLDSLKGGPPEGVDPVTVATLFGTAQAHEWTFPDSDMPGYSLEDFENDIQSLDIDLPAEDSQAKARLEYEASGLIEKAARMDGDDIEQAASFLRVNGARARKCRDWKGTAKEKRREQMQDSEEDGDGASGPQDLEHGELTAWIAGEVDDHFALDGSGALYYYDSGRYVEGGEDYLNQQVKQILDDAGMTKEFSRYRCEEVRHRVVTEAPELWEDPPRNRINLLNGILNLKTGEIEEHGPKKWLSTRQIPIAHDPEAVGTAWEDALNQWMPEDGGAELGYEIIAYNLMPGFGRRKATYLYGGKSQGKSSFLRNVVEGVFGYEGVEHMTLQEIDRDDYAAADLFGTALNVCADLPSEPMEGTSVFKRITGGDRISAQRKYKDRFNFTPHCNLIFSGNGPIIAPNSTEAFWDRWLVIPFRNNDFTGEERLSEDELDARLQDSEELSALLNEVLRVLQKVRQDGVTERPSMRDALHDIRMQPSNPKPPHVGDSTAEASKDGQTEAPSEIENPETGEKCPVDGGKPSTKDFEKERGSDTQGHTRGVSKGRSFSKDLSEGDAVKKPDGSTGKVREVRPDDTLVVESSAGPPSRYKPEALEAVDEAPF</sequence>
<evidence type="ECO:0000313" key="6">
    <source>
        <dbReference type="EMBL" id="MCS4159483.1"/>
    </source>
</evidence>
<dbReference type="SUPFAM" id="SSF56747">
    <property type="entry name" value="Prim-pol domain"/>
    <property type="match status" value="1"/>
</dbReference>
<dbReference type="GO" id="GO:0005524">
    <property type="term" value="F:ATP binding"/>
    <property type="evidence" value="ECO:0007669"/>
    <property type="project" value="UniProtKB-KW"/>
</dbReference>
<dbReference type="EMBL" id="JANTZM010000032">
    <property type="protein sequence ID" value="MCS4159483.1"/>
    <property type="molecule type" value="Genomic_DNA"/>
</dbReference>
<accession>A0AAW5PCJ2</accession>
<organism evidence="6 7">
    <name type="scientific">Salinibacter ruber</name>
    <dbReference type="NCBI Taxonomy" id="146919"/>
    <lineage>
        <taxon>Bacteria</taxon>
        <taxon>Pseudomonadati</taxon>
        <taxon>Rhodothermota</taxon>
        <taxon>Rhodothermia</taxon>
        <taxon>Rhodothermales</taxon>
        <taxon>Salinibacteraceae</taxon>
        <taxon>Salinibacter</taxon>
    </lineage>
</organism>
<dbReference type="PANTHER" id="PTHR35372">
    <property type="entry name" value="ATP BINDING PROTEIN-RELATED"/>
    <property type="match status" value="1"/>
</dbReference>
<evidence type="ECO:0000256" key="4">
    <source>
        <dbReference type="SAM" id="MobiDB-lite"/>
    </source>
</evidence>
<proteinExistence type="predicted"/>
<evidence type="ECO:0000256" key="2">
    <source>
        <dbReference type="ARBA" id="ARBA00022801"/>
    </source>
</evidence>
<reference evidence="6" key="1">
    <citation type="submission" date="2022-08" db="EMBL/GenBank/DDBJ databases">
        <title>Genomic Encyclopedia of Type Strains, Phase V (KMG-V): Genome sequencing to study the core and pangenomes of soil and plant-associated prokaryotes.</title>
        <authorList>
            <person name="Whitman W."/>
        </authorList>
    </citation>
    <scope>NUCLEOTIDE SEQUENCE</scope>
    <source>
        <strain evidence="6">SP3002</strain>
    </source>
</reference>
<dbReference type="Pfam" id="PF08706">
    <property type="entry name" value="D5_N"/>
    <property type="match status" value="1"/>
</dbReference>
<feature type="compositionally biased region" description="Basic and acidic residues" evidence="4">
    <location>
        <begin position="792"/>
        <end position="802"/>
    </location>
</feature>
<feature type="region of interest" description="Disordered" evidence="4">
    <location>
        <begin position="376"/>
        <end position="404"/>
    </location>
</feature>